<reference evidence="2 3" key="1">
    <citation type="submission" date="2019-03" db="EMBL/GenBank/DDBJ databases">
        <title>First draft genome of Liparis tanakae, snailfish: a comprehensive survey of snailfish specific genes.</title>
        <authorList>
            <person name="Kim W."/>
            <person name="Song I."/>
            <person name="Jeong J.-H."/>
            <person name="Kim D."/>
            <person name="Kim S."/>
            <person name="Ryu S."/>
            <person name="Song J.Y."/>
            <person name="Lee S.K."/>
        </authorList>
    </citation>
    <scope>NUCLEOTIDE SEQUENCE [LARGE SCALE GENOMIC DNA]</scope>
    <source>
        <tissue evidence="2">Muscle</tissue>
    </source>
</reference>
<evidence type="ECO:0000313" key="2">
    <source>
        <dbReference type="EMBL" id="TNN25177.1"/>
    </source>
</evidence>
<dbReference type="PANTHER" id="PTHR15735:SF13">
    <property type="entry name" value="FORMIN-BINDING PROTEIN 1"/>
    <property type="match status" value="1"/>
</dbReference>
<protein>
    <submittedName>
        <fullName evidence="2">Formin-binding protein 1</fullName>
    </submittedName>
</protein>
<dbReference type="SUPFAM" id="SSF103657">
    <property type="entry name" value="BAR/IMD domain-like"/>
    <property type="match status" value="1"/>
</dbReference>
<evidence type="ECO:0000313" key="3">
    <source>
        <dbReference type="Proteomes" id="UP000314294"/>
    </source>
</evidence>
<organism evidence="2 3">
    <name type="scientific">Liparis tanakae</name>
    <name type="common">Tanaka's snailfish</name>
    <dbReference type="NCBI Taxonomy" id="230148"/>
    <lineage>
        <taxon>Eukaryota</taxon>
        <taxon>Metazoa</taxon>
        <taxon>Chordata</taxon>
        <taxon>Craniata</taxon>
        <taxon>Vertebrata</taxon>
        <taxon>Euteleostomi</taxon>
        <taxon>Actinopterygii</taxon>
        <taxon>Neopterygii</taxon>
        <taxon>Teleostei</taxon>
        <taxon>Neoteleostei</taxon>
        <taxon>Acanthomorphata</taxon>
        <taxon>Eupercaria</taxon>
        <taxon>Perciformes</taxon>
        <taxon>Cottioidei</taxon>
        <taxon>Cottales</taxon>
        <taxon>Liparidae</taxon>
        <taxon>Liparis</taxon>
    </lineage>
</organism>
<dbReference type="Proteomes" id="UP000314294">
    <property type="component" value="Unassembled WGS sequence"/>
</dbReference>
<dbReference type="AlphaFoldDB" id="A0A4Z2E8N8"/>
<name>A0A4Z2E8N8_9TELE</name>
<proteinExistence type="predicted"/>
<dbReference type="PANTHER" id="PTHR15735">
    <property type="entry name" value="FCH AND DOUBLE SH3 DOMAINS PROTEIN"/>
    <property type="match status" value="1"/>
</dbReference>
<dbReference type="OrthoDB" id="8783038at2759"/>
<dbReference type="InterPro" id="IPR027267">
    <property type="entry name" value="AH/BAR_dom_sf"/>
</dbReference>
<sequence>MTWKEEKEEGAADSTLLDERNLSKKYQPKRNSREEEETKFTFCRAFLASLSELSDYAGQHEVIAENLTSQIIGELSRYLQELKGERKAVRTCTITPSSTHRSLLIITADDLMLHPESHDHSQS</sequence>
<gene>
    <name evidence="2" type="primary">Fnbp1</name>
    <name evidence="2" type="ORF">EYF80_064695</name>
</gene>
<keyword evidence="3" id="KW-1185">Reference proteome</keyword>
<feature type="region of interest" description="Disordered" evidence="1">
    <location>
        <begin position="1"/>
        <end position="36"/>
    </location>
</feature>
<evidence type="ECO:0000256" key="1">
    <source>
        <dbReference type="SAM" id="MobiDB-lite"/>
    </source>
</evidence>
<accession>A0A4Z2E8N8</accession>
<dbReference type="EMBL" id="SRLO01013240">
    <property type="protein sequence ID" value="TNN25177.1"/>
    <property type="molecule type" value="Genomic_DNA"/>
</dbReference>
<comment type="caution">
    <text evidence="2">The sequence shown here is derived from an EMBL/GenBank/DDBJ whole genome shotgun (WGS) entry which is preliminary data.</text>
</comment>
<feature type="compositionally biased region" description="Basic and acidic residues" evidence="1">
    <location>
        <begin position="1"/>
        <end position="10"/>
    </location>
</feature>
<dbReference type="Gene3D" id="1.20.1270.60">
    <property type="entry name" value="Arfaptin homology (AH) domain/BAR domain"/>
    <property type="match status" value="1"/>
</dbReference>